<evidence type="ECO:0000256" key="1">
    <source>
        <dbReference type="ARBA" id="ARBA00001946"/>
    </source>
</evidence>
<dbReference type="Proteomes" id="UP000254771">
    <property type="component" value="Unassembled WGS sequence"/>
</dbReference>
<sequence>MKYRYEIIDSERVSDGFLKLNRYRLKHDLYEGGSSRELIRERLEGLQAASVLLYDPNLDQVVLVEQFRIGALDHQNPPWVLETVGGYIGENESPEAVARREAEEEANCKITELESICTVMVSPGHSVDQIFLFCGRVDASQAGGVFGLDHEGEDIRVVVMDAEQIISELYGGRANSTSIIIAVQWLEKERETLRARWLSL</sequence>
<dbReference type="NCBIfam" id="TIGR00052">
    <property type="entry name" value="nudix-type nucleoside diphosphatase, YffH/AdpP family"/>
    <property type="match status" value="1"/>
</dbReference>
<evidence type="ECO:0000256" key="12">
    <source>
        <dbReference type="ARBA" id="ARBA00049546"/>
    </source>
</evidence>
<dbReference type="PROSITE" id="PS51462">
    <property type="entry name" value="NUDIX"/>
    <property type="match status" value="1"/>
</dbReference>
<dbReference type="InterPro" id="IPR000086">
    <property type="entry name" value="NUDIX_hydrolase_dom"/>
</dbReference>
<evidence type="ECO:0000256" key="9">
    <source>
        <dbReference type="ARBA" id="ARBA00030162"/>
    </source>
</evidence>
<dbReference type="EC" id="3.6.1.13" evidence="3"/>
<feature type="binding site" evidence="13">
    <location>
        <position position="105"/>
    </location>
    <ligand>
        <name>Mg(2+)</name>
        <dbReference type="ChEBI" id="CHEBI:18420"/>
        <label>1</label>
    </ligand>
</feature>
<name>A0A370DN68_9GAMM</name>
<dbReference type="Pfam" id="PF00293">
    <property type="entry name" value="NUDIX"/>
    <property type="match status" value="1"/>
</dbReference>
<dbReference type="GO" id="GO:0019693">
    <property type="term" value="P:ribose phosphate metabolic process"/>
    <property type="evidence" value="ECO:0007669"/>
    <property type="project" value="TreeGrafter"/>
</dbReference>
<dbReference type="InterPro" id="IPR020084">
    <property type="entry name" value="NUDIX_hydrolase_CS"/>
</dbReference>
<reference evidence="15 16" key="1">
    <citation type="journal article" date="2018" name="ISME J.">
        <title>Endosymbiont genomes yield clues of tubeworm success.</title>
        <authorList>
            <person name="Li Y."/>
            <person name="Liles M.R."/>
            <person name="Halanych K.M."/>
        </authorList>
    </citation>
    <scope>NUCLEOTIDE SEQUENCE [LARGE SCALE GENOMIC DNA]</scope>
    <source>
        <strain evidence="15">A1462</strain>
    </source>
</reference>
<keyword evidence="16" id="KW-1185">Reference proteome</keyword>
<keyword evidence="5 13" id="KW-0479">Metal-binding</keyword>
<organism evidence="15 16">
    <name type="scientific">endosymbiont of Escarpia spicata</name>
    <dbReference type="NCBI Taxonomy" id="2200908"/>
    <lineage>
        <taxon>Bacteria</taxon>
        <taxon>Pseudomonadati</taxon>
        <taxon>Pseudomonadota</taxon>
        <taxon>Gammaproteobacteria</taxon>
        <taxon>sulfur-oxidizing symbionts</taxon>
    </lineage>
</organism>
<protein>
    <recommendedName>
        <fullName evidence="4">ADP-ribose pyrophosphatase</fullName>
        <ecNumber evidence="3">3.6.1.13</ecNumber>
    </recommendedName>
    <alternativeName>
        <fullName evidence="9">ADP-ribose diphosphatase</fullName>
    </alternativeName>
    <alternativeName>
        <fullName evidence="11">ADP-ribose phosphohydrolase</fullName>
    </alternativeName>
    <alternativeName>
        <fullName evidence="10">Adenosine diphosphoribose pyrophosphatase</fullName>
    </alternativeName>
</protein>
<evidence type="ECO:0000256" key="4">
    <source>
        <dbReference type="ARBA" id="ARBA00013297"/>
    </source>
</evidence>
<evidence type="ECO:0000256" key="7">
    <source>
        <dbReference type="ARBA" id="ARBA00022842"/>
    </source>
</evidence>
<comment type="caution">
    <text evidence="15">The sequence shown here is derived from an EMBL/GenBank/DDBJ whole genome shotgun (WGS) entry which is preliminary data.</text>
</comment>
<dbReference type="GO" id="GO:0006753">
    <property type="term" value="P:nucleoside phosphate metabolic process"/>
    <property type="evidence" value="ECO:0007669"/>
    <property type="project" value="TreeGrafter"/>
</dbReference>
<accession>A0A370DN68</accession>
<evidence type="ECO:0000256" key="2">
    <source>
        <dbReference type="ARBA" id="ARBA00007482"/>
    </source>
</evidence>
<dbReference type="GO" id="GO:0047631">
    <property type="term" value="F:ADP-ribose diphosphatase activity"/>
    <property type="evidence" value="ECO:0007669"/>
    <property type="project" value="UniProtKB-EC"/>
</dbReference>
<dbReference type="Gene3D" id="3.90.79.10">
    <property type="entry name" value="Nucleoside Triphosphate Pyrophosphohydrolase"/>
    <property type="match status" value="1"/>
</dbReference>
<evidence type="ECO:0000256" key="6">
    <source>
        <dbReference type="ARBA" id="ARBA00022801"/>
    </source>
</evidence>
<dbReference type="GO" id="GO:0019144">
    <property type="term" value="F:ADP-sugar diphosphatase activity"/>
    <property type="evidence" value="ECO:0007669"/>
    <property type="project" value="TreeGrafter"/>
</dbReference>
<evidence type="ECO:0000256" key="10">
    <source>
        <dbReference type="ARBA" id="ARBA00030308"/>
    </source>
</evidence>
<comment type="catalytic activity">
    <reaction evidence="12">
        <text>ADP-D-ribose + H2O = D-ribose 5-phosphate + AMP + 2 H(+)</text>
        <dbReference type="Rhea" id="RHEA:10412"/>
        <dbReference type="ChEBI" id="CHEBI:15377"/>
        <dbReference type="ChEBI" id="CHEBI:15378"/>
        <dbReference type="ChEBI" id="CHEBI:57967"/>
        <dbReference type="ChEBI" id="CHEBI:78346"/>
        <dbReference type="ChEBI" id="CHEBI:456215"/>
        <dbReference type="EC" id="3.6.1.13"/>
    </reaction>
</comment>
<comment type="similarity">
    <text evidence="2">Belongs to the Nudix hydrolase family. NudF subfamily.</text>
</comment>
<dbReference type="AlphaFoldDB" id="A0A370DN68"/>
<evidence type="ECO:0000256" key="8">
    <source>
        <dbReference type="ARBA" id="ARBA00025164"/>
    </source>
</evidence>
<dbReference type="SUPFAM" id="SSF55811">
    <property type="entry name" value="Nudix"/>
    <property type="match status" value="1"/>
</dbReference>
<evidence type="ECO:0000259" key="14">
    <source>
        <dbReference type="PROSITE" id="PS51462"/>
    </source>
</evidence>
<feature type="binding site" evidence="13">
    <location>
        <position position="153"/>
    </location>
    <ligand>
        <name>Mg(2+)</name>
        <dbReference type="ChEBI" id="CHEBI:18420"/>
        <label>1</label>
    </ligand>
</feature>
<evidence type="ECO:0000313" key="16">
    <source>
        <dbReference type="Proteomes" id="UP000254771"/>
    </source>
</evidence>
<dbReference type="GO" id="GO:0005829">
    <property type="term" value="C:cytosol"/>
    <property type="evidence" value="ECO:0007669"/>
    <property type="project" value="TreeGrafter"/>
</dbReference>
<evidence type="ECO:0000256" key="5">
    <source>
        <dbReference type="ARBA" id="ARBA00022723"/>
    </source>
</evidence>
<feature type="domain" description="Nudix hydrolase" evidence="14">
    <location>
        <begin position="44"/>
        <end position="187"/>
    </location>
</feature>
<dbReference type="CDD" id="cd24155">
    <property type="entry name" value="NUDIX_ADPRase"/>
    <property type="match status" value="1"/>
</dbReference>
<comment type="cofactor">
    <cofactor evidence="1 13">
        <name>Mg(2+)</name>
        <dbReference type="ChEBI" id="CHEBI:18420"/>
    </cofactor>
</comment>
<dbReference type="PANTHER" id="PTHR11839">
    <property type="entry name" value="UDP/ADP-SUGAR PYROPHOSPHATASE"/>
    <property type="match status" value="1"/>
</dbReference>
<evidence type="ECO:0000256" key="11">
    <source>
        <dbReference type="ARBA" id="ARBA00033056"/>
    </source>
</evidence>
<gene>
    <name evidence="15" type="ORF">DIZ78_09270</name>
</gene>
<keyword evidence="6" id="KW-0378">Hydrolase</keyword>
<dbReference type="EMBL" id="QFXE01000010">
    <property type="protein sequence ID" value="RDH86351.1"/>
    <property type="molecule type" value="Genomic_DNA"/>
</dbReference>
<dbReference type="InterPro" id="IPR004385">
    <property type="entry name" value="NDP_pyrophosphatase"/>
</dbReference>
<dbReference type="PROSITE" id="PS00893">
    <property type="entry name" value="NUDIX_BOX"/>
    <property type="match status" value="1"/>
</dbReference>
<evidence type="ECO:0000256" key="3">
    <source>
        <dbReference type="ARBA" id="ARBA00012453"/>
    </source>
</evidence>
<feature type="binding site" evidence="13">
    <location>
        <position position="101"/>
    </location>
    <ligand>
        <name>Mg(2+)</name>
        <dbReference type="ChEBI" id="CHEBI:18420"/>
        <label>1</label>
    </ligand>
</feature>
<dbReference type="InterPro" id="IPR015797">
    <property type="entry name" value="NUDIX_hydrolase-like_dom_sf"/>
</dbReference>
<evidence type="ECO:0000313" key="15">
    <source>
        <dbReference type="EMBL" id="RDH86351.1"/>
    </source>
</evidence>
<dbReference type="PANTHER" id="PTHR11839:SF5">
    <property type="entry name" value="ADP-RIBOSE PYROPHOSPHATASE"/>
    <property type="match status" value="1"/>
</dbReference>
<proteinExistence type="inferred from homology"/>
<dbReference type="GO" id="GO:0046872">
    <property type="term" value="F:metal ion binding"/>
    <property type="evidence" value="ECO:0007669"/>
    <property type="project" value="UniProtKB-KW"/>
</dbReference>
<keyword evidence="7 13" id="KW-0460">Magnesium</keyword>
<evidence type="ECO:0000256" key="13">
    <source>
        <dbReference type="PIRSR" id="PIRSR604385-2"/>
    </source>
</evidence>
<comment type="function">
    <text evidence="8">Acts on ADP-mannose and ADP-glucose as well as ADP-ribose. Prevents glycogen biosynthesis. The reaction catalyzed by this enzyme is a limiting step of the gluconeogenic process.</text>
</comment>